<evidence type="ECO:0000313" key="2">
    <source>
        <dbReference type="Proteomes" id="UP000280434"/>
    </source>
</evidence>
<organism evidence="1 2">
    <name type="scientific">Trinickia fusca</name>
    <dbReference type="NCBI Taxonomy" id="2419777"/>
    <lineage>
        <taxon>Bacteria</taxon>
        <taxon>Pseudomonadati</taxon>
        <taxon>Pseudomonadota</taxon>
        <taxon>Betaproteobacteria</taxon>
        <taxon>Burkholderiales</taxon>
        <taxon>Burkholderiaceae</taxon>
        <taxon>Trinickia</taxon>
    </lineage>
</organism>
<gene>
    <name evidence="1" type="ORF">D7S89_26940</name>
</gene>
<keyword evidence="2" id="KW-1185">Reference proteome</keyword>
<protein>
    <submittedName>
        <fullName evidence="1">Uncharacterized protein</fullName>
    </submittedName>
</protein>
<accession>A0A494WXL7</accession>
<dbReference type="AlphaFoldDB" id="A0A494WXL7"/>
<reference evidence="1 2" key="1">
    <citation type="submission" date="2018-10" db="EMBL/GenBank/DDBJ databases">
        <title>Paraburkholderia sp. 7MK8-2, isolated from soil.</title>
        <authorList>
            <person name="Gao Z.-H."/>
            <person name="Qiu L.-H."/>
        </authorList>
    </citation>
    <scope>NUCLEOTIDE SEQUENCE [LARGE SCALE GENOMIC DNA]</scope>
    <source>
        <strain evidence="1 2">7MK8-2</strain>
    </source>
</reference>
<evidence type="ECO:0000313" key="1">
    <source>
        <dbReference type="EMBL" id="RKP43275.1"/>
    </source>
</evidence>
<proteinExistence type="predicted"/>
<comment type="caution">
    <text evidence="1">The sequence shown here is derived from an EMBL/GenBank/DDBJ whole genome shotgun (WGS) entry which is preliminary data.</text>
</comment>
<dbReference type="EMBL" id="RBZV01000027">
    <property type="protein sequence ID" value="RKP43275.1"/>
    <property type="molecule type" value="Genomic_DNA"/>
</dbReference>
<name>A0A494WXL7_9BURK</name>
<dbReference type="Proteomes" id="UP000280434">
    <property type="component" value="Unassembled WGS sequence"/>
</dbReference>
<sequence>MLNFGPLIALGIAVVEFLLIKRESIMKVSELLSSRETAVLNAVATALDLESPEQRDRMLDAAHKAATAWNEAYLPRLIGDAAARQIMEAEVEALRGQKTGEA</sequence>